<protein>
    <recommendedName>
        <fullName evidence="5">EGF-like domain-containing protein</fullName>
    </recommendedName>
</protein>
<proteinExistence type="predicted"/>
<evidence type="ECO:0000313" key="4">
    <source>
        <dbReference type="Proteomes" id="UP000762676"/>
    </source>
</evidence>
<feature type="region of interest" description="Disordered" evidence="1">
    <location>
        <begin position="176"/>
        <end position="199"/>
    </location>
</feature>
<gene>
    <name evidence="3" type="ORF">ElyMa_001811700</name>
</gene>
<keyword evidence="2" id="KW-0732">Signal</keyword>
<feature type="chain" id="PRO_5044022486" description="EGF-like domain-containing protein" evidence="2">
    <location>
        <begin position="29"/>
        <end position="276"/>
    </location>
</feature>
<feature type="region of interest" description="Disordered" evidence="1">
    <location>
        <begin position="109"/>
        <end position="136"/>
    </location>
</feature>
<feature type="signal peptide" evidence="2">
    <location>
        <begin position="1"/>
        <end position="28"/>
    </location>
</feature>
<evidence type="ECO:0008006" key="5">
    <source>
        <dbReference type="Google" id="ProtNLM"/>
    </source>
</evidence>
<evidence type="ECO:0000256" key="1">
    <source>
        <dbReference type="SAM" id="MobiDB-lite"/>
    </source>
</evidence>
<organism evidence="3 4">
    <name type="scientific">Elysia marginata</name>
    <dbReference type="NCBI Taxonomy" id="1093978"/>
    <lineage>
        <taxon>Eukaryota</taxon>
        <taxon>Metazoa</taxon>
        <taxon>Spiralia</taxon>
        <taxon>Lophotrochozoa</taxon>
        <taxon>Mollusca</taxon>
        <taxon>Gastropoda</taxon>
        <taxon>Heterobranchia</taxon>
        <taxon>Euthyneura</taxon>
        <taxon>Panpulmonata</taxon>
        <taxon>Sacoglossa</taxon>
        <taxon>Placobranchoidea</taxon>
        <taxon>Plakobranchidae</taxon>
        <taxon>Elysia</taxon>
    </lineage>
</organism>
<dbReference type="AlphaFoldDB" id="A0AAV4EH21"/>
<name>A0AAV4EH21_9GAST</name>
<sequence>MDTRRSCGCLFLLIVTCLVTLCIDLTGARRYRSCEEGCCIHEYCAYHRICYPKIHCRFGCPDGTCVGGEDQANSNTKNRPFSSGSSLSPTFSSVGLKALTTSEFSRNEFSTGVKKTSNRDSPSTLTQTQSKPATAPLEIPVSKGRYVNQNNEITPPGRFSVSPGAHNQIFTHALGRQEGVSKGDSRKLTPGRDLKANPRQSGLFSSIAKDIARDLPGNSGICMPAPPCKPKDDCGMGNVCAFNYNLGYSTCQYNLEIGSTLCYDKNGELNLQPTSS</sequence>
<feature type="compositionally biased region" description="Polar residues" evidence="1">
    <location>
        <begin position="109"/>
        <end position="132"/>
    </location>
</feature>
<accession>A0AAV4EH21</accession>
<evidence type="ECO:0000313" key="3">
    <source>
        <dbReference type="EMBL" id="GFR60025.1"/>
    </source>
</evidence>
<keyword evidence="4" id="KW-1185">Reference proteome</keyword>
<dbReference type="Proteomes" id="UP000762676">
    <property type="component" value="Unassembled WGS sequence"/>
</dbReference>
<feature type="compositionally biased region" description="Basic and acidic residues" evidence="1">
    <location>
        <begin position="179"/>
        <end position="196"/>
    </location>
</feature>
<dbReference type="EMBL" id="BMAT01003661">
    <property type="protein sequence ID" value="GFR60025.1"/>
    <property type="molecule type" value="Genomic_DNA"/>
</dbReference>
<comment type="caution">
    <text evidence="3">The sequence shown here is derived from an EMBL/GenBank/DDBJ whole genome shotgun (WGS) entry which is preliminary data.</text>
</comment>
<reference evidence="3 4" key="1">
    <citation type="journal article" date="2021" name="Elife">
        <title>Chloroplast acquisition without the gene transfer in kleptoplastic sea slugs, Plakobranchus ocellatus.</title>
        <authorList>
            <person name="Maeda T."/>
            <person name="Takahashi S."/>
            <person name="Yoshida T."/>
            <person name="Shimamura S."/>
            <person name="Takaki Y."/>
            <person name="Nagai Y."/>
            <person name="Toyoda A."/>
            <person name="Suzuki Y."/>
            <person name="Arimoto A."/>
            <person name="Ishii H."/>
            <person name="Satoh N."/>
            <person name="Nishiyama T."/>
            <person name="Hasebe M."/>
            <person name="Maruyama T."/>
            <person name="Minagawa J."/>
            <person name="Obokata J."/>
            <person name="Shigenobu S."/>
        </authorList>
    </citation>
    <scope>NUCLEOTIDE SEQUENCE [LARGE SCALE GENOMIC DNA]</scope>
</reference>
<evidence type="ECO:0000256" key="2">
    <source>
        <dbReference type="SAM" id="SignalP"/>
    </source>
</evidence>